<keyword evidence="8" id="KW-1185">Reference proteome</keyword>
<dbReference type="InterPro" id="IPR018247">
    <property type="entry name" value="EF_Hand_1_Ca_BS"/>
</dbReference>
<dbReference type="CDD" id="cd00051">
    <property type="entry name" value="EFh"/>
    <property type="match status" value="1"/>
</dbReference>
<dbReference type="GO" id="GO:0005509">
    <property type="term" value="F:calcium ion binding"/>
    <property type="evidence" value="ECO:0007669"/>
    <property type="project" value="InterPro"/>
</dbReference>
<keyword evidence="1" id="KW-0479">Metal-binding</keyword>
<dbReference type="eggNOG" id="KOG3867">
    <property type="taxonomic scope" value="Eukaryota"/>
</dbReference>
<dbReference type="EnsemblProtists" id="EOD35546">
    <property type="protein sequence ID" value="EOD35546"/>
    <property type="gene ID" value="EMIHUDRAFT_462481"/>
</dbReference>
<feature type="domain" description="EF-hand" evidence="5">
    <location>
        <begin position="288"/>
        <end position="323"/>
    </location>
</feature>
<dbReference type="InterPro" id="IPR000917">
    <property type="entry name" value="Sulfatase_N"/>
</dbReference>
<dbReference type="Gene3D" id="3.40.30.10">
    <property type="entry name" value="Glutaredoxin"/>
    <property type="match status" value="1"/>
</dbReference>
<dbReference type="FunFam" id="1.10.238.10:FF:000003">
    <property type="entry name" value="Calmodulin A"/>
    <property type="match status" value="1"/>
</dbReference>
<dbReference type="GO" id="GO:0005737">
    <property type="term" value="C:cytoplasm"/>
    <property type="evidence" value="ECO:0007669"/>
    <property type="project" value="TreeGrafter"/>
</dbReference>
<dbReference type="Proteomes" id="UP000013827">
    <property type="component" value="Unassembled WGS sequence"/>
</dbReference>
<dbReference type="PANTHER" id="PTHR45953">
    <property type="entry name" value="IDURONATE 2-SULFATASE"/>
    <property type="match status" value="1"/>
</dbReference>
<dbReference type="Pfam" id="PF00085">
    <property type="entry name" value="Thioredoxin"/>
    <property type="match status" value="1"/>
</dbReference>
<evidence type="ECO:0000313" key="8">
    <source>
        <dbReference type="Proteomes" id="UP000013827"/>
    </source>
</evidence>
<dbReference type="SMART" id="SM00054">
    <property type="entry name" value="EFh"/>
    <property type="match status" value="2"/>
</dbReference>
<dbReference type="InterPro" id="IPR017850">
    <property type="entry name" value="Alkaline_phosphatase_core_sf"/>
</dbReference>
<dbReference type="GO" id="GO:0008484">
    <property type="term" value="F:sulfuric ester hydrolase activity"/>
    <property type="evidence" value="ECO:0007669"/>
    <property type="project" value="TreeGrafter"/>
</dbReference>
<dbReference type="PANTHER" id="PTHR45953:SF1">
    <property type="entry name" value="IDURONATE 2-SULFATASE"/>
    <property type="match status" value="1"/>
</dbReference>
<proteinExistence type="predicted"/>
<dbReference type="InterPro" id="IPR013766">
    <property type="entry name" value="Thioredoxin_domain"/>
</dbReference>
<evidence type="ECO:0000313" key="7">
    <source>
        <dbReference type="EnsemblProtists" id="EOD35546"/>
    </source>
</evidence>
<dbReference type="Pfam" id="PF13405">
    <property type="entry name" value="EF-hand_6"/>
    <property type="match status" value="1"/>
</dbReference>
<evidence type="ECO:0000256" key="4">
    <source>
        <dbReference type="ARBA" id="ARBA00022837"/>
    </source>
</evidence>
<sequence>MLILALALIPSPRATLRTRGARMGLNEAWKTEAAAARAAFAAREQSRTRKKGSVAQLDASNFASSLAAVERVGVVKFFSPQCPACRRLAPVYEAAAKRFSGQADFFEVNYKQAQQVCREERVLLLPMVHLYVPRAGCVDRFVLSYKRRKRLEEKLDGLLAGEGERLDRLRELDPAALAPLVRLKELLGAVQAVRRAPELLRGAAGDGWVTEQQTEEMQSVFRALDRNGDGVLDAEELAAACEALGMPFSSEEELRRVVTAADGDASTDTVDERAFLRLMARRASEEVTDADALLSSFRALDVDGNGLLDAGELLEALSGVSLALGGEEAAGGAVSRAGIEELLRAFGVDDESGSVDYETFVSMAMKTPFFIGAGYNRPHLPFACPKKYWDMYSASDIFLAPNPWLPVGAPPRSVHYFELLSYNEIERGDYNAGSGGPNGGQRNLPEGLSRELIHGYYACITYVDTLIGYLIDELKERQMYDETIITFASDHGYKLGNKGSWAKHTVYETDLHAPGYLPSRIPALVENIDLYPTILDLVGVPVPPHVQGRSMKPLMINKNATSKTAVFARYLDADTIRYRDMQFSDFCKGKHCYSAETCSRDCRQTHPTEFMLFNHTVDPLEDENVAKQDAYFGVVQEMRAALQVHKRSRGPPFEDYYI</sequence>
<dbReference type="Gene3D" id="1.10.238.10">
    <property type="entry name" value="EF-hand"/>
    <property type="match status" value="1"/>
</dbReference>
<evidence type="ECO:0000256" key="1">
    <source>
        <dbReference type="ARBA" id="ARBA00022723"/>
    </source>
</evidence>
<dbReference type="RefSeq" id="XP_005787975.1">
    <property type="nucleotide sequence ID" value="XM_005787918.1"/>
</dbReference>
<reference evidence="7" key="2">
    <citation type="submission" date="2024-10" db="UniProtKB">
        <authorList>
            <consortium name="EnsemblProtists"/>
        </authorList>
    </citation>
    <scope>IDENTIFICATION</scope>
</reference>
<dbReference type="Gene3D" id="3.40.720.10">
    <property type="entry name" value="Alkaline Phosphatase, subunit A"/>
    <property type="match status" value="1"/>
</dbReference>
<name>A0A0D3KIG1_EMIH1</name>
<accession>A0A0D3KIG1</accession>
<dbReference type="AlphaFoldDB" id="A0A0D3KIG1"/>
<dbReference type="PaxDb" id="2903-EOD35546"/>
<evidence type="ECO:0000256" key="3">
    <source>
        <dbReference type="ARBA" id="ARBA00022801"/>
    </source>
</evidence>
<reference evidence="8" key="1">
    <citation type="journal article" date="2013" name="Nature">
        <title>Pan genome of the phytoplankton Emiliania underpins its global distribution.</title>
        <authorList>
            <person name="Read B.A."/>
            <person name="Kegel J."/>
            <person name="Klute M.J."/>
            <person name="Kuo A."/>
            <person name="Lefebvre S.C."/>
            <person name="Maumus F."/>
            <person name="Mayer C."/>
            <person name="Miller J."/>
            <person name="Monier A."/>
            <person name="Salamov A."/>
            <person name="Young J."/>
            <person name="Aguilar M."/>
            <person name="Claverie J.M."/>
            <person name="Frickenhaus S."/>
            <person name="Gonzalez K."/>
            <person name="Herman E.K."/>
            <person name="Lin Y.C."/>
            <person name="Napier J."/>
            <person name="Ogata H."/>
            <person name="Sarno A.F."/>
            <person name="Shmutz J."/>
            <person name="Schroeder D."/>
            <person name="de Vargas C."/>
            <person name="Verret F."/>
            <person name="von Dassow P."/>
            <person name="Valentin K."/>
            <person name="Van de Peer Y."/>
            <person name="Wheeler G."/>
            <person name="Dacks J.B."/>
            <person name="Delwiche C.F."/>
            <person name="Dyhrman S.T."/>
            <person name="Glockner G."/>
            <person name="John U."/>
            <person name="Richards T."/>
            <person name="Worden A.Z."/>
            <person name="Zhang X."/>
            <person name="Grigoriev I.V."/>
            <person name="Allen A.E."/>
            <person name="Bidle K."/>
            <person name="Borodovsky M."/>
            <person name="Bowler C."/>
            <person name="Brownlee C."/>
            <person name="Cock J.M."/>
            <person name="Elias M."/>
            <person name="Gladyshev V.N."/>
            <person name="Groth M."/>
            <person name="Guda C."/>
            <person name="Hadaegh A."/>
            <person name="Iglesias-Rodriguez M.D."/>
            <person name="Jenkins J."/>
            <person name="Jones B.M."/>
            <person name="Lawson T."/>
            <person name="Leese F."/>
            <person name="Lindquist E."/>
            <person name="Lobanov A."/>
            <person name="Lomsadze A."/>
            <person name="Malik S.B."/>
            <person name="Marsh M.E."/>
            <person name="Mackinder L."/>
            <person name="Mock T."/>
            <person name="Mueller-Roeber B."/>
            <person name="Pagarete A."/>
            <person name="Parker M."/>
            <person name="Probert I."/>
            <person name="Quesneville H."/>
            <person name="Raines C."/>
            <person name="Rensing S.A."/>
            <person name="Riano-Pachon D.M."/>
            <person name="Richier S."/>
            <person name="Rokitta S."/>
            <person name="Shiraiwa Y."/>
            <person name="Soanes D.M."/>
            <person name="van der Giezen M."/>
            <person name="Wahlund T.M."/>
            <person name="Williams B."/>
            <person name="Wilson W."/>
            <person name="Wolfe G."/>
            <person name="Wurch L.L."/>
        </authorList>
    </citation>
    <scope>NUCLEOTIDE SEQUENCE</scope>
</reference>
<dbReference type="Pfam" id="PF00884">
    <property type="entry name" value="Sulfatase"/>
    <property type="match status" value="1"/>
</dbReference>
<dbReference type="GeneID" id="17280816"/>
<feature type="domain" description="EF-hand" evidence="5">
    <location>
        <begin position="212"/>
        <end position="247"/>
    </location>
</feature>
<keyword evidence="3" id="KW-0378">Hydrolase</keyword>
<dbReference type="KEGG" id="ehx:EMIHUDRAFT_462481"/>
<evidence type="ECO:0000259" key="6">
    <source>
        <dbReference type="PROSITE" id="PS51352"/>
    </source>
</evidence>
<dbReference type="PROSITE" id="PS51352">
    <property type="entry name" value="THIOREDOXIN_2"/>
    <property type="match status" value="1"/>
</dbReference>
<dbReference type="InterPro" id="IPR002048">
    <property type="entry name" value="EF_hand_dom"/>
</dbReference>
<dbReference type="PROSITE" id="PS00018">
    <property type="entry name" value="EF_HAND_1"/>
    <property type="match status" value="2"/>
</dbReference>
<dbReference type="Pfam" id="PF13202">
    <property type="entry name" value="EF-hand_5"/>
    <property type="match status" value="1"/>
</dbReference>
<evidence type="ECO:0008006" key="9">
    <source>
        <dbReference type="Google" id="ProtNLM"/>
    </source>
</evidence>
<dbReference type="SUPFAM" id="SSF47473">
    <property type="entry name" value="EF-hand"/>
    <property type="match status" value="1"/>
</dbReference>
<protein>
    <recommendedName>
        <fullName evidence="9">Calmodulin</fullName>
    </recommendedName>
</protein>
<keyword evidence="2" id="KW-0677">Repeat</keyword>
<dbReference type="InterPro" id="IPR011992">
    <property type="entry name" value="EF-hand-dom_pair"/>
</dbReference>
<dbReference type="CDD" id="cd02947">
    <property type="entry name" value="TRX_family"/>
    <property type="match status" value="1"/>
</dbReference>
<keyword evidence="4" id="KW-0106">Calcium</keyword>
<dbReference type="HOGENOM" id="CLU_417064_0_0_1"/>
<evidence type="ECO:0000259" key="5">
    <source>
        <dbReference type="PROSITE" id="PS50222"/>
    </source>
</evidence>
<organism evidence="7 8">
    <name type="scientific">Emiliania huxleyi (strain CCMP1516)</name>
    <dbReference type="NCBI Taxonomy" id="280463"/>
    <lineage>
        <taxon>Eukaryota</taxon>
        <taxon>Haptista</taxon>
        <taxon>Haptophyta</taxon>
        <taxon>Prymnesiophyceae</taxon>
        <taxon>Isochrysidales</taxon>
        <taxon>Noelaerhabdaceae</taxon>
        <taxon>Emiliania</taxon>
    </lineage>
</organism>
<dbReference type="InterPro" id="IPR036249">
    <property type="entry name" value="Thioredoxin-like_sf"/>
</dbReference>
<dbReference type="SUPFAM" id="SSF52833">
    <property type="entry name" value="Thioredoxin-like"/>
    <property type="match status" value="1"/>
</dbReference>
<evidence type="ECO:0000256" key="2">
    <source>
        <dbReference type="ARBA" id="ARBA00022737"/>
    </source>
</evidence>
<dbReference type="SUPFAM" id="SSF53649">
    <property type="entry name" value="Alkaline phosphatase-like"/>
    <property type="match status" value="1"/>
</dbReference>
<feature type="domain" description="Thioredoxin" evidence="6">
    <location>
        <begin position="36"/>
        <end position="192"/>
    </location>
</feature>
<dbReference type="STRING" id="2903.R1FJ20"/>
<dbReference type="PROSITE" id="PS50222">
    <property type="entry name" value="EF_HAND_2"/>
    <property type="match status" value="2"/>
</dbReference>
<dbReference type="eggNOG" id="KOG0027">
    <property type="taxonomic scope" value="Eukaryota"/>
</dbReference>